<proteinExistence type="predicted"/>
<feature type="non-terminal residue" evidence="8">
    <location>
        <position position="1"/>
    </location>
</feature>
<dbReference type="GO" id="GO:0000977">
    <property type="term" value="F:RNA polymerase II transcription regulatory region sequence-specific DNA binding"/>
    <property type="evidence" value="ECO:0007669"/>
    <property type="project" value="TreeGrafter"/>
</dbReference>
<dbReference type="PROSITE" id="PS50157">
    <property type="entry name" value="ZINC_FINGER_C2H2_2"/>
    <property type="match status" value="8"/>
</dbReference>
<feature type="domain" description="C2H2-type" evidence="7">
    <location>
        <begin position="230"/>
        <end position="258"/>
    </location>
</feature>
<feature type="region of interest" description="Disordered" evidence="6">
    <location>
        <begin position="725"/>
        <end position="749"/>
    </location>
</feature>
<keyword evidence="1" id="KW-0479">Metal-binding</keyword>
<keyword evidence="4" id="KW-0862">Zinc</keyword>
<reference evidence="8" key="1">
    <citation type="submission" date="2022-03" db="EMBL/GenBank/DDBJ databases">
        <authorList>
            <person name="Martin C."/>
        </authorList>
    </citation>
    <scope>NUCLEOTIDE SEQUENCE</scope>
</reference>
<feature type="domain" description="C2H2-type" evidence="7">
    <location>
        <begin position="174"/>
        <end position="202"/>
    </location>
</feature>
<feature type="region of interest" description="Disordered" evidence="6">
    <location>
        <begin position="474"/>
        <end position="493"/>
    </location>
</feature>
<dbReference type="PANTHER" id="PTHR24379:SF127">
    <property type="entry name" value="BLOODY FINGERS-RELATED"/>
    <property type="match status" value="1"/>
</dbReference>
<feature type="domain" description="C2H2-type" evidence="7">
    <location>
        <begin position="117"/>
        <end position="145"/>
    </location>
</feature>
<feature type="region of interest" description="Disordered" evidence="6">
    <location>
        <begin position="410"/>
        <end position="447"/>
    </location>
</feature>
<dbReference type="Proteomes" id="UP000749559">
    <property type="component" value="Unassembled WGS sequence"/>
</dbReference>
<accession>A0A8S4Q610</accession>
<feature type="compositionally biased region" description="Basic and acidic residues" evidence="6">
    <location>
        <begin position="410"/>
        <end position="438"/>
    </location>
</feature>
<keyword evidence="2" id="KW-0677">Repeat</keyword>
<feature type="domain" description="C2H2-type" evidence="7">
    <location>
        <begin position="272"/>
        <end position="300"/>
    </location>
</feature>
<dbReference type="PROSITE" id="PS00028">
    <property type="entry name" value="ZINC_FINGER_C2H2_1"/>
    <property type="match status" value="6"/>
</dbReference>
<sequence>LDRHLETSYSGFGNLYLCGIRKQNLEKKTPIVCPVRNCGLRCVRITVLKSHITRKHCKQSYVCDLCEQRFVFESTMLVHRESHGVSKPFNCQKCNASFPVYQQYKLHIRTHVGEKIHTCELCGQLFPSGKTLLKHKINEHTNVRNFLRSPNRDVFSKKGSHAINSDLIQSQEIYQCNFCKKRFKSEYFLGCHFKDQHNKGKVLHARYQCDTCGVRLKTHTGYILHRKNHYKCTLCGSSFESNIGLNVHIYYSHKKGQLKMKKHCNQANQKKFSCPFECAKIYKTQIDLDLHLVEHTGHRSFTCETCAQTFDSYASLIEHDHNVDDCLLNAGKHDQNDSEDEIDTEEHEHIDSEGVVDARKDDHRDLDSVVNAEKHDQKDSRSVLKAEECDHMNAKELEQIDSECVVNVEKHDKKDEDSVVDAEKHEDNLRQNNVEEQHGTSSNYDLNSQDNLHQEQQAVSENAEADVECPAVHGEETEQVDHKEEAPGSAPRNNIMEEAVRIEKYRPRPTPTPDALKYGRKPGIGNSDIVPHTSVKLPELLVSKHLDLKHLKPIPLPPGETKKPGETFIQKENKTPGLDIVLRKPMVKLTRINQSIIAQYSPKKPIQEVSDEVTVIDDIKVEIDDEDLSSANTDDDDEDYEPPIKKKVIKSTREMSRSDKPLPDCLVTSTNKNVFTIRIPTISKKTIKPSLIHIKGKNKIITYPISRTNAAEQNIHIPKSQISMNEPQTISKHQKSTNKPVAKKSTAKNIVITQLAKKAKKSKEKAKRRESPDLDITTISEKHSQSSKEKMKISLAFLKSPKKSPKKLNENVTFKHVARKSTSRNNCFPGTGKNSPIASKNCPFEASQQCICPGCKKNFRAARYAAHKDVCPDFLKQQIEKLKGSLEKANKGQFVCPTCLKVFPTPATLETHKDVCPEFLKQQIEKLKGSLNKANQGQYVCPVCHKTFDTPVKLDKHQKNCSEISASETEENLPCHLCDKVFTTKGRYDKHITLCTQEKLSCPVCDQTFTSKVQCDKHVALCMKDELSCPTCDKMFTTKSQYEKHTRSCMNNHLSGSLCDQTFNTQDHNDQHFASCTEDENIVTSATDNPLTCKTCNKVFMYEKWYNRHKVACCTDNGTDTESSETYRPLKCKICGKVFSTEGWYERHVISCTKENKGREEPESNKPCTTASMETAMPEIQEEKLVCSTCDMAFTAQGQYDKHVTLCMKDQLSCPTCDKTFTTHGQYDKHVESCMEEQLACLTCEKVFTSWDQYEKHSITCTNDDDTEIPEQRTQWTCKTCDKVFMFEKWYNRHVAYCPNADINTERSDIYRHMKCKNCDKVFSTEGWYERHILSCVSKEKASSDSSKSNDSDTTEKMICKACEKVFTAKWRYDRHIFYCPKKKVQSESSETNKPTDQMICKNCDKVFAVKWWYEKHILTCVAIGKQFLTCPVCQKQFPGNCLSNFESHRKLCSETKTSSNRKPSEYVCSTCGRVCYSIVWFNKHRQTCGNIKAREEISHDYEIQQTKTSTEAEKYKSSSPNWAFSTQKKLICPTCKATFTSYGKFSMHRKHCTNPIKTCPMCNKVFSDPDWWIKHRDVCEGMIMSTSKNGPAKAKKSTSRNGPLPHTQHANLICKTCKKVFSSQAWLEKHLEACRDIEDEKNQDLSCSTCGKRFSNHIWYDKHTKACQNESCGEDEALTCKGCSKVFSAVGWFDKHQGICPGLMKNAQLVTKAFTEGPQPHTCKSCQKTFAVRGWYERHIETCTSTSIQARPNESCLEDEVQRYSCPGCKKSFIRFMWFETHKKKCPEMAKLFVCPGCKKVFRSRQWFENHRFKCSKSLVLSSDHTKNKSPVNGLEPHSMFTVVKVEEGDGNIYAEMLKNEDELNSGYSDSESKPNITIKDVYQISDFGPESNKKKKHSDEYLAGLYGIEPCRVLVKPLINIGTIANTIISAATTVRVNSPKAKSNVGSAVGISDIDKEEGNKTALMGHNETDWASLIDNISISSVNESDCEKAVLGLSLDTDSETKDNTPESISINTVSGMKTDHQSTQELKQPSVCKDNADLSPLDSISIYAVTHDDKNKIEHIDGNSISSENVDGGKTTSHDTSIIKIIDGNLETTHQQLNSINIKGGTTTEVNKIKNDTHEANIKPIRELNFDNLRGIPEKMKPDDDKVSKIEIDKTIEGDTHKSLNELDGKYASTKDHNNGNLEENLAGMEQDDDMFETVMPEDSIIGNPVPNLEDDNNLEKENDLALAIITKSDKEIQNEIETVNEHDLPFDNGMHKNIRITHSSSDHLQTKMLNNPTECEPVFLKEPESTICGSRVDSIVAKDDAAQ</sequence>
<evidence type="ECO:0000256" key="6">
    <source>
        <dbReference type="SAM" id="MobiDB-lite"/>
    </source>
</evidence>
<gene>
    <name evidence="8" type="ORF">OFUS_LOCUS25139</name>
</gene>
<evidence type="ECO:0000259" key="7">
    <source>
        <dbReference type="PROSITE" id="PS50157"/>
    </source>
</evidence>
<feature type="region of interest" description="Disordered" evidence="6">
    <location>
        <begin position="334"/>
        <end position="361"/>
    </location>
</feature>
<keyword evidence="9" id="KW-1185">Reference proteome</keyword>
<evidence type="ECO:0000256" key="4">
    <source>
        <dbReference type="ARBA" id="ARBA00022833"/>
    </source>
</evidence>
<feature type="compositionally biased region" description="Basic and acidic residues" evidence="6">
    <location>
        <begin position="474"/>
        <end position="486"/>
    </location>
</feature>
<organism evidence="8 9">
    <name type="scientific">Owenia fusiformis</name>
    <name type="common">Polychaete worm</name>
    <dbReference type="NCBI Taxonomy" id="6347"/>
    <lineage>
        <taxon>Eukaryota</taxon>
        <taxon>Metazoa</taxon>
        <taxon>Spiralia</taxon>
        <taxon>Lophotrochozoa</taxon>
        <taxon>Annelida</taxon>
        <taxon>Polychaeta</taxon>
        <taxon>Sedentaria</taxon>
        <taxon>Canalipalpata</taxon>
        <taxon>Sabellida</taxon>
        <taxon>Oweniida</taxon>
        <taxon>Oweniidae</taxon>
        <taxon>Owenia</taxon>
    </lineage>
</organism>
<keyword evidence="3 5" id="KW-0863">Zinc-finger</keyword>
<dbReference type="InterPro" id="IPR036236">
    <property type="entry name" value="Znf_C2H2_sf"/>
</dbReference>
<evidence type="ECO:0000256" key="3">
    <source>
        <dbReference type="ARBA" id="ARBA00022771"/>
    </source>
</evidence>
<name>A0A8S4Q610_OWEFU</name>
<dbReference type="Pfam" id="PF12874">
    <property type="entry name" value="zf-met"/>
    <property type="match status" value="1"/>
</dbReference>
<dbReference type="GO" id="GO:0005634">
    <property type="term" value="C:nucleus"/>
    <property type="evidence" value="ECO:0007669"/>
    <property type="project" value="TreeGrafter"/>
</dbReference>
<evidence type="ECO:0000313" key="9">
    <source>
        <dbReference type="Proteomes" id="UP000749559"/>
    </source>
</evidence>
<dbReference type="SMART" id="SM00355">
    <property type="entry name" value="ZnF_C2H2"/>
    <property type="match status" value="31"/>
</dbReference>
<dbReference type="Pfam" id="PF00096">
    <property type="entry name" value="zf-C2H2"/>
    <property type="match status" value="4"/>
</dbReference>
<dbReference type="SUPFAM" id="SSF57667">
    <property type="entry name" value="beta-beta-alpha zinc fingers"/>
    <property type="match status" value="6"/>
</dbReference>
<protein>
    <recommendedName>
        <fullName evidence="7">C2H2-type domain-containing protein</fullName>
    </recommendedName>
</protein>
<feature type="domain" description="C2H2-type" evidence="7">
    <location>
        <begin position="1027"/>
        <end position="1053"/>
    </location>
</feature>
<feature type="compositionally biased region" description="Basic and acidic residues" evidence="6">
    <location>
        <begin position="346"/>
        <end position="361"/>
    </location>
</feature>
<dbReference type="GO" id="GO:0008270">
    <property type="term" value="F:zinc ion binding"/>
    <property type="evidence" value="ECO:0007669"/>
    <property type="project" value="UniProtKB-KW"/>
</dbReference>
<dbReference type="EMBL" id="CAIIXF020000012">
    <property type="protein sequence ID" value="CAH1801339.1"/>
    <property type="molecule type" value="Genomic_DNA"/>
</dbReference>
<evidence type="ECO:0000256" key="1">
    <source>
        <dbReference type="ARBA" id="ARBA00022723"/>
    </source>
</evidence>
<dbReference type="InterPro" id="IPR013087">
    <property type="entry name" value="Znf_C2H2_type"/>
</dbReference>
<evidence type="ECO:0000256" key="2">
    <source>
        <dbReference type="ARBA" id="ARBA00022737"/>
    </source>
</evidence>
<dbReference type="GO" id="GO:0000981">
    <property type="term" value="F:DNA-binding transcription factor activity, RNA polymerase II-specific"/>
    <property type="evidence" value="ECO:0007669"/>
    <property type="project" value="TreeGrafter"/>
</dbReference>
<dbReference type="Gene3D" id="3.30.160.60">
    <property type="entry name" value="Classic Zinc Finger"/>
    <property type="match status" value="12"/>
</dbReference>
<comment type="caution">
    <text evidence="8">The sequence shown here is derived from an EMBL/GenBank/DDBJ whole genome shotgun (WGS) entry which is preliminary data.</text>
</comment>
<feature type="domain" description="C2H2-type" evidence="7">
    <location>
        <begin position="89"/>
        <end position="116"/>
    </location>
</feature>
<evidence type="ECO:0000256" key="5">
    <source>
        <dbReference type="PROSITE-ProRule" id="PRU00042"/>
    </source>
</evidence>
<feature type="domain" description="C2H2-type" evidence="7">
    <location>
        <begin position="939"/>
        <end position="970"/>
    </location>
</feature>
<dbReference type="PANTHER" id="PTHR24379">
    <property type="entry name" value="KRAB AND ZINC FINGER DOMAIN-CONTAINING"/>
    <property type="match status" value="1"/>
</dbReference>
<evidence type="ECO:0000313" key="8">
    <source>
        <dbReference type="EMBL" id="CAH1801339.1"/>
    </source>
</evidence>
<feature type="compositionally biased region" description="Basic residues" evidence="6">
    <location>
        <begin position="732"/>
        <end position="746"/>
    </location>
</feature>
<feature type="domain" description="C2H2-type" evidence="7">
    <location>
        <begin position="61"/>
        <end position="88"/>
    </location>
</feature>